<proteinExistence type="predicted"/>
<dbReference type="KEGG" id="psd:DSC_15720"/>
<dbReference type="HOGENOM" id="CLU_136846_0_0_6"/>
<dbReference type="Proteomes" id="UP000005870">
    <property type="component" value="Chromosome"/>
</dbReference>
<dbReference type="RefSeq" id="WP_014161960.1">
    <property type="nucleotide sequence ID" value="NC_016147.2"/>
</dbReference>
<dbReference type="EMBL" id="CP003093">
    <property type="protein sequence ID" value="AER57788.1"/>
    <property type="molecule type" value="Genomic_DNA"/>
</dbReference>
<dbReference type="eggNOG" id="ENOG5032RT7">
    <property type="taxonomic scope" value="Bacteria"/>
</dbReference>
<feature type="region of interest" description="Disordered" evidence="1">
    <location>
        <begin position="90"/>
        <end position="113"/>
    </location>
</feature>
<name>G7UWU1_PSEUP</name>
<gene>
    <name evidence="2" type="ordered locus">DSC_15720</name>
</gene>
<dbReference type="OrthoDB" id="9794656at2"/>
<evidence type="ECO:0000256" key="1">
    <source>
        <dbReference type="SAM" id="MobiDB-lite"/>
    </source>
</evidence>
<evidence type="ECO:0000313" key="2">
    <source>
        <dbReference type="EMBL" id="AER57788.1"/>
    </source>
</evidence>
<dbReference type="InterPro" id="IPR046170">
    <property type="entry name" value="DUF6172"/>
</dbReference>
<sequence>MRKTYPLKIEGKHRDRLLEASKHDIRKYIAREQRKALPAGAEVWRFHARLGLDAASASELSSGELIRAIDALVAGGAEQFYVELIARPGKRNAPPADKAAPLRSDAPDFEQGE</sequence>
<keyword evidence="3" id="KW-1185">Reference proteome</keyword>
<dbReference type="STRING" id="1045855.DSC_15720"/>
<dbReference type="Pfam" id="PF19669">
    <property type="entry name" value="DUF6172"/>
    <property type="match status" value="1"/>
</dbReference>
<dbReference type="AlphaFoldDB" id="G7UWU1"/>
<protein>
    <submittedName>
        <fullName evidence="2">Uncharacterized protein</fullName>
    </submittedName>
</protein>
<organism evidence="2 3">
    <name type="scientific">Pseudoxanthomonas spadix (strain BD-a59)</name>
    <dbReference type="NCBI Taxonomy" id="1045855"/>
    <lineage>
        <taxon>Bacteria</taxon>
        <taxon>Pseudomonadati</taxon>
        <taxon>Pseudomonadota</taxon>
        <taxon>Gammaproteobacteria</taxon>
        <taxon>Lysobacterales</taxon>
        <taxon>Lysobacteraceae</taxon>
        <taxon>Pseudoxanthomonas</taxon>
    </lineage>
</organism>
<reference evidence="2 3" key="1">
    <citation type="journal article" date="2012" name="J. Bacteriol.">
        <title>Complete Genome Sequence of the BTEX-Degrading Bacterium Pseudoxanthomonas spadix BD-a59.</title>
        <authorList>
            <person name="Lee S.H."/>
            <person name="Jin H.M."/>
            <person name="Lee H.J."/>
            <person name="Kim J.M."/>
            <person name="Jeon C.O."/>
        </authorList>
    </citation>
    <scope>NUCLEOTIDE SEQUENCE [LARGE SCALE GENOMIC DNA]</scope>
    <source>
        <strain evidence="2 3">BD-a59</strain>
    </source>
</reference>
<accession>G7UWU1</accession>
<evidence type="ECO:0000313" key="3">
    <source>
        <dbReference type="Proteomes" id="UP000005870"/>
    </source>
</evidence>